<dbReference type="CDD" id="cd09279">
    <property type="entry name" value="RNase_HI_like"/>
    <property type="match status" value="1"/>
</dbReference>
<protein>
    <submittedName>
        <fullName evidence="2">Ribonuclease HI</fullName>
        <ecNumber evidence="2">3.1.26.4</ecNumber>
    </submittedName>
</protein>
<dbReference type="PANTHER" id="PTHR48475">
    <property type="entry name" value="RIBONUCLEASE H"/>
    <property type="match status" value="1"/>
</dbReference>
<dbReference type="AlphaFoldDB" id="A0A3B1D7A4"/>
<dbReference type="PROSITE" id="PS50879">
    <property type="entry name" value="RNASE_H_1"/>
    <property type="match status" value="1"/>
</dbReference>
<accession>A0A3B1D7A4</accession>
<dbReference type="Gene3D" id="3.30.420.10">
    <property type="entry name" value="Ribonuclease H-like superfamily/Ribonuclease H"/>
    <property type="match status" value="1"/>
</dbReference>
<feature type="domain" description="RNase H type-1" evidence="1">
    <location>
        <begin position="1"/>
        <end position="131"/>
    </location>
</feature>
<dbReference type="InterPro" id="IPR036397">
    <property type="entry name" value="RNaseH_sf"/>
</dbReference>
<name>A0A3B1D7A4_9ZZZZ</name>
<dbReference type="FunFam" id="3.30.420.10:FF:000076">
    <property type="entry name" value="RBR-type E3 ubiquitin transferase"/>
    <property type="match status" value="1"/>
</dbReference>
<dbReference type="InterPro" id="IPR012337">
    <property type="entry name" value="RNaseH-like_sf"/>
</dbReference>
<dbReference type="PANTHER" id="PTHR48475:SF1">
    <property type="entry name" value="RNASE H TYPE-1 DOMAIN-CONTAINING PROTEIN"/>
    <property type="match status" value="1"/>
</dbReference>
<evidence type="ECO:0000313" key="2">
    <source>
        <dbReference type="EMBL" id="VAX36582.1"/>
    </source>
</evidence>
<dbReference type="SUPFAM" id="SSF53098">
    <property type="entry name" value="Ribonuclease H-like"/>
    <property type="match status" value="1"/>
</dbReference>
<dbReference type="GO" id="GO:0003676">
    <property type="term" value="F:nucleic acid binding"/>
    <property type="evidence" value="ECO:0007669"/>
    <property type="project" value="InterPro"/>
</dbReference>
<dbReference type="Pfam" id="PF13456">
    <property type="entry name" value="RVT_3"/>
    <property type="match status" value="1"/>
</dbReference>
<reference evidence="2" key="1">
    <citation type="submission" date="2018-06" db="EMBL/GenBank/DDBJ databases">
        <authorList>
            <person name="Zhirakovskaya E."/>
        </authorList>
    </citation>
    <scope>NUCLEOTIDE SEQUENCE</scope>
</reference>
<organism evidence="2">
    <name type="scientific">hydrothermal vent metagenome</name>
    <dbReference type="NCBI Taxonomy" id="652676"/>
    <lineage>
        <taxon>unclassified sequences</taxon>
        <taxon>metagenomes</taxon>
        <taxon>ecological metagenomes</taxon>
    </lineage>
</organism>
<proteinExistence type="predicted"/>
<gene>
    <name evidence="2" type="ORF">MNBD_UNCLBAC01-1968</name>
</gene>
<sequence length="137" mass="15148">MSQDLEIFTDGACSGNPGPAGIGVVINRDGKRLKEISRSIGEATNNIAEYSALICALQEALIFKANRLNVFMDSELICKQIAGSYKVKNEKLKPLFDQVKQLLRGFENVNIQHVLRAKNKEADKLATAAVKRKKQVM</sequence>
<dbReference type="GO" id="GO:0004523">
    <property type="term" value="F:RNA-DNA hybrid ribonuclease activity"/>
    <property type="evidence" value="ECO:0007669"/>
    <property type="project" value="UniProtKB-EC"/>
</dbReference>
<dbReference type="EC" id="3.1.26.4" evidence="2"/>
<keyword evidence="2" id="KW-0378">Hydrolase</keyword>
<evidence type="ECO:0000259" key="1">
    <source>
        <dbReference type="PROSITE" id="PS50879"/>
    </source>
</evidence>
<dbReference type="EMBL" id="UOGJ01000100">
    <property type="protein sequence ID" value="VAX36582.1"/>
    <property type="molecule type" value="Genomic_DNA"/>
</dbReference>
<dbReference type="InterPro" id="IPR002156">
    <property type="entry name" value="RNaseH_domain"/>
</dbReference>